<keyword evidence="2" id="KW-1185">Reference proteome</keyword>
<organism evidence="1 2">
    <name type="scientific">Populus alba</name>
    <name type="common">White poplar</name>
    <dbReference type="NCBI Taxonomy" id="43335"/>
    <lineage>
        <taxon>Eukaryota</taxon>
        <taxon>Viridiplantae</taxon>
        <taxon>Streptophyta</taxon>
        <taxon>Embryophyta</taxon>
        <taxon>Tracheophyta</taxon>
        <taxon>Spermatophyta</taxon>
        <taxon>Magnoliopsida</taxon>
        <taxon>eudicotyledons</taxon>
        <taxon>Gunneridae</taxon>
        <taxon>Pentapetalae</taxon>
        <taxon>rosids</taxon>
        <taxon>fabids</taxon>
        <taxon>Malpighiales</taxon>
        <taxon>Salicaceae</taxon>
        <taxon>Saliceae</taxon>
        <taxon>Populus</taxon>
    </lineage>
</organism>
<reference evidence="1 2" key="1">
    <citation type="journal article" date="2024" name="Plant Biotechnol. J.">
        <title>Genome and CRISPR/Cas9 system of a widespread forest tree (Populus alba) in the world.</title>
        <authorList>
            <person name="Liu Y.J."/>
            <person name="Jiang P.F."/>
            <person name="Han X.M."/>
            <person name="Li X.Y."/>
            <person name="Wang H.M."/>
            <person name="Wang Y.J."/>
            <person name="Wang X.X."/>
            <person name="Zeng Q.Y."/>
        </authorList>
    </citation>
    <scope>NUCLEOTIDE SEQUENCE [LARGE SCALE GENOMIC DNA]</scope>
    <source>
        <strain evidence="2">cv. PAL-ZL1</strain>
    </source>
</reference>
<accession>A0ACC4BCY3</accession>
<evidence type="ECO:0000313" key="1">
    <source>
        <dbReference type="EMBL" id="KAL3576227.1"/>
    </source>
</evidence>
<name>A0ACC4BCY3_POPAL</name>
<proteinExistence type="predicted"/>
<protein>
    <submittedName>
        <fullName evidence="1">Uncharacterized protein</fullName>
    </submittedName>
</protein>
<dbReference type="Proteomes" id="UP000309997">
    <property type="component" value="Unassembled WGS sequence"/>
</dbReference>
<dbReference type="EMBL" id="RCHU02000011">
    <property type="protein sequence ID" value="KAL3576227.1"/>
    <property type="molecule type" value="Genomic_DNA"/>
</dbReference>
<sequence length="91" mass="10367">MLSSWHSGSGTLSANAYEFFRYKAAPIQWDIVGKARFQLEIHSRMSTLNRAIRGLNNNKKRFGTANEKSLTCSACVLDLGRKKQMNFQQHC</sequence>
<evidence type="ECO:0000313" key="2">
    <source>
        <dbReference type="Proteomes" id="UP000309997"/>
    </source>
</evidence>
<gene>
    <name evidence="1" type="ORF">D5086_021510</name>
</gene>
<comment type="caution">
    <text evidence="1">The sequence shown here is derived from an EMBL/GenBank/DDBJ whole genome shotgun (WGS) entry which is preliminary data.</text>
</comment>